<evidence type="ECO:0000256" key="1">
    <source>
        <dbReference type="ARBA" id="ARBA00022574"/>
    </source>
</evidence>
<protein>
    <submittedName>
        <fullName evidence="4">WD40-repeat-containing domain protein</fullName>
    </submittedName>
</protein>
<evidence type="ECO:0000313" key="4">
    <source>
        <dbReference type="EMBL" id="TFL04660.1"/>
    </source>
</evidence>
<dbReference type="STRING" id="1884261.A0A5C3QV01"/>
<dbReference type="Gene3D" id="2.130.10.10">
    <property type="entry name" value="YVTN repeat-like/Quinoprotein amine dehydrogenase"/>
    <property type="match status" value="1"/>
</dbReference>
<dbReference type="PANTHER" id="PTHR10971">
    <property type="entry name" value="MRNA EXPORT FACTOR AND BUB3"/>
    <property type="match status" value="1"/>
</dbReference>
<reference evidence="4 5" key="1">
    <citation type="journal article" date="2019" name="Nat. Ecol. Evol.">
        <title>Megaphylogeny resolves global patterns of mushroom evolution.</title>
        <authorList>
            <person name="Varga T."/>
            <person name="Krizsan K."/>
            <person name="Foldi C."/>
            <person name="Dima B."/>
            <person name="Sanchez-Garcia M."/>
            <person name="Sanchez-Ramirez S."/>
            <person name="Szollosi G.J."/>
            <person name="Szarkandi J.G."/>
            <person name="Papp V."/>
            <person name="Albert L."/>
            <person name="Andreopoulos W."/>
            <person name="Angelini C."/>
            <person name="Antonin V."/>
            <person name="Barry K.W."/>
            <person name="Bougher N.L."/>
            <person name="Buchanan P."/>
            <person name="Buyck B."/>
            <person name="Bense V."/>
            <person name="Catcheside P."/>
            <person name="Chovatia M."/>
            <person name="Cooper J."/>
            <person name="Damon W."/>
            <person name="Desjardin D."/>
            <person name="Finy P."/>
            <person name="Geml J."/>
            <person name="Haridas S."/>
            <person name="Hughes K."/>
            <person name="Justo A."/>
            <person name="Karasinski D."/>
            <person name="Kautmanova I."/>
            <person name="Kiss B."/>
            <person name="Kocsube S."/>
            <person name="Kotiranta H."/>
            <person name="LaButti K.M."/>
            <person name="Lechner B.E."/>
            <person name="Liimatainen K."/>
            <person name="Lipzen A."/>
            <person name="Lukacs Z."/>
            <person name="Mihaltcheva S."/>
            <person name="Morgado L.N."/>
            <person name="Niskanen T."/>
            <person name="Noordeloos M.E."/>
            <person name="Ohm R.A."/>
            <person name="Ortiz-Santana B."/>
            <person name="Ovrebo C."/>
            <person name="Racz N."/>
            <person name="Riley R."/>
            <person name="Savchenko A."/>
            <person name="Shiryaev A."/>
            <person name="Soop K."/>
            <person name="Spirin V."/>
            <person name="Szebenyi C."/>
            <person name="Tomsovsky M."/>
            <person name="Tulloss R.E."/>
            <person name="Uehling J."/>
            <person name="Grigoriev I.V."/>
            <person name="Vagvolgyi C."/>
            <person name="Papp T."/>
            <person name="Martin F.M."/>
            <person name="Miettinen O."/>
            <person name="Hibbett D.S."/>
            <person name="Nagy L.G."/>
        </authorList>
    </citation>
    <scope>NUCLEOTIDE SEQUENCE [LARGE SCALE GENOMIC DNA]</scope>
    <source>
        <strain evidence="4 5">CBS 309.79</strain>
    </source>
</reference>
<dbReference type="PRINTS" id="PR00320">
    <property type="entry name" value="GPROTEINBRPT"/>
</dbReference>
<dbReference type="InterPro" id="IPR036322">
    <property type="entry name" value="WD40_repeat_dom_sf"/>
</dbReference>
<dbReference type="InterPro" id="IPR015943">
    <property type="entry name" value="WD40/YVTN_repeat-like_dom_sf"/>
</dbReference>
<accession>A0A5C3QV01</accession>
<dbReference type="PROSITE" id="PS50294">
    <property type="entry name" value="WD_REPEATS_REGION"/>
    <property type="match status" value="2"/>
</dbReference>
<keyword evidence="2" id="KW-0677">Repeat</keyword>
<keyword evidence="5" id="KW-1185">Reference proteome</keyword>
<dbReference type="EMBL" id="ML178818">
    <property type="protein sequence ID" value="TFL04660.1"/>
    <property type="molecule type" value="Genomic_DNA"/>
</dbReference>
<sequence length="347" mass="38083">MAEQSTLASPPYDTISSLHFSPTTPNHLLVSSWDATVRLYDTATTEQTQVQKSKFDHRAAVLDCCFSADGKLAYSAGLDNTVRAMDLTSEKLSNLGLHNQAVSSILYSQSTNSVVTGSWDRSLKVWDPRTNASHSTYNTRERVYHLASPSSTSPSTISTGQGSNAHMIVVAQASRLFDIYDLRKMDKPVYERESSLKFMTRSLACMANGDGFAIGSVEGRIAVEYFDPNSATQEKKYAFKCHRQAIDNVDHVWPVNALAFHPIYNTFASGGSDGALSVWDHEVKKRLRQYPKYSSPISALSFNVDGSKLAVAVGYTWDDGKDGASKAEQPAIFIRDVGDGVKPKGWA</sequence>
<evidence type="ECO:0000256" key="2">
    <source>
        <dbReference type="ARBA" id="ARBA00022737"/>
    </source>
</evidence>
<dbReference type="SMART" id="SM00320">
    <property type="entry name" value="WD40"/>
    <property type="match status" value="4"/>
</dbReference>
<proteinExistence type="predicted"/>
<feature type="repeat" description="WD" evidence="3">
    <location>
        <begin position="95"/>
        <end position="136"/>
    </location>
</feature>
<dbReference type="Proteomes" id="UP000305067">
    <property type="component" value="Unassembled WGS sequence"/>
</dbReference>
<feature type="repeat" description="WD" evidence="3">
    <location>
        <begin position="248"/>
        <end position="289"/>
    </location>
</feature>
<dbReference type="PROSITE" id="PS50082">
    <property type="entry name" value="WD_REPEATS_2"/>
    <property type="match status" value="2"/>
</dbReference>
<dbReference type="InterPro" id="IPR001680">
    <property type="entry name" value="WD40_rpt"/>
</dbReference>
<dbReference type="Pfam" id="PF00400">
    <property type="entry name" value="WD40"/>
    <property type="match status" value="4"/>
</dbReference>
<gene>
    <name evidence="4" type="ORF">BDV98DRAFT_502333</name>
</gene>
<evidence type="ECO:0000313" key="5">
    <source>
        <dbReference type="Proteomes" id="UP000305067"/>
    </source>
</evidence>
<evidence type="ECO:0000256" key="3">
    <source>
        <dbReference type="PROSITE-ProRule" id="PRU00221"/>
    </source>
</evidence>
<dbReference type="SUPFAM" id="SSF50978">
    <property type="entry name" value="WD40 repeat-like"/>
    <property type="match status" value="1"/>
</dbReference>
<dbReference type="AlphaFoldDB" id="A0A5C3QV01"/>
<organism evidence="4 5">
    <name type="scientific">Pterulicium gracile</name>
    <dbReference type="NCBI Taxonomy" id="1884261"/>
    <lineage>
        <taxon>Eukaryota</taxon>
        <taxon>Fungi</taxon>
        <taxon>Dikarya</taxon>
        <taxon>Basidiomycota</taxon>
        <taxon>Agaricomycotina</taxon>
        <taxon>Agaricomycetes</taxon>
        <taxon>Agaricomycetidae</taxon>
        <taxon>Agaricales</taxon>
        <taxon>Pleurotineae</taxon>
        <taxon>Pterulaceae</taxon>
        <taxon>Pterulicium</taxon>
    </lineage>
</organism>
<dbReference type="InterPro" id="IPR020472">
    <property type="entry name" value="WD40_PAC1"/>
</dbReference>
<name>A0A5C3QV01_9AGAR</name>
<dbReference type="OrthoDB" id="10262475at2759"/>
<keyword evidence="1 3" id="KW-0853">WD repeat</keyword>